<organism evidence="2 3">
    <name type="scientific">Lentinula detonsa</name>
    <dbReference type="NCBI Taxonomy" id="2804962"/>
    <lineage>
        <taxon>Eukaryota</taxon>
        <taxon>Fungi</taxon>
        <taxon>Dikarya</taxon>
        <taxon>Basidiomycota</taxon>
        <taxon>Agaricomycotina</taxon>
        <taxon>Agaricomycetes</taxon>
        <taxon>Agaricomycetidae</taxon>
        <taxon>Agaricales</taxon>
        <taxon>Marasmiineae</taxon>
        <taxon>Omphalotaceae</taxon>
        <taxon>Lentinula</taxon>
    </lineage>
</organism>
<feature type="region of interest" description="Disordered" evidence="1">
    <location>
        <begin position="1"/>
        <end position="30"/>
    </location>
</feature>
<dbReference type="Proteomes" id="UP001142393">
    <property type="component" value="Unassembled WGS sequence"/>
</dbReference>
<evidence type="ECO:0000256" key="1">
    <source>
        <dbReference type="SAM" id="MobiDB-lite"/>
    </source>
</evidence>
<name>A0A9W8NV58_9AGAR</name>
<gene>
    <name evidence="2" type="ORF">DFH05DRAFT_1506282</name>
</gene>
<reference evidence="2 3" key="1">
    <citation type="journal article" date="2023" name="Proc. Natl. Acad. Sci. U.S.A.">
        <title>A global phylogenomic analysis of the shiitake genus Lentinula.</title>
        <authorList>
            <person name="Sierra-Patev S."/>
            <person name="Min B."/>
            <person name="Naranjo-Ortiz M."/>
            <person name="Looney B."/>
            <person name="Konkel Z."/>
            <person name="Slot J.C."/>
            <person name="Sakamoto Y."/>
            <person name="Steenwyk J.L."/>
            <person name="Rokas A."/>
            <person name="Carro J."/>
            <person name="Camarero S."/>
            <person name="Ferreira P."/>
            <person name="Molpeceres G."/>
            <person name="Ruiz-Duenas F.J."/>
            <person name="Serrano A."/>
            <person name="Henrissat B."/>
            <person name="Drula E."/>
            <person name="Hughes K.W."/>
            <person name="Mata J.L."/>
            <person name="Ishikawa N.K."/>
            <person name="Vargas-Isla R."/>
            <person name="Ushijima S."/>
            <person name="Smith C.A."/>
            <person name="Donoghue J."/>
            <person name="Ahrendt S."/>
            <person name="Andreopoulos W."/>
            <person name="He G."/>
            <person name="LaButti K."/>
            <person name="Lipzen A."/>
            <person name="Ng V."/>
            <person name="Riley R."/>
            <person name="Sandor L."/>
            <person name="Barry K."/>
            <person name="Martinez A.T."/>
            <person name="Xiao Y."/>
            <person name="Gibbons J.G."/>
            <person name="Terashima K."/>
            <person name="Grigoriev I.V."/>
            <person name="Hibbett D."/>
        </authorList>
    </citation>
    <scope>NUCLEOTIDE SEQUENCE [LARGE SCALE GENOMIC DNA]</scope>
    <source>
        <strain evidence="2 3">TFB7810</strain>
    </source>
</reference>
<evidence type="ECO:0000313" key="2">
    <source>
        <dbReference type="EMBL" id="KAJ3741487.1"/>
    </source>
</evidence>
<feature type="compositionally biased region" description="Low complexity" evidence="1">
    <location>
        <begin position="234"/>
        <end position="256"/>
    </location>
</feature>
<dbReference type="EMBL" id="JANVFU010000012">
    <property type="protein sequence ID" value="KAJ3741487.1"/>
    <property type="molecule type" value="Genomic_DNA"/>
</dbReference>
<protein>
    <submittedName>
        <fullName evidence="2">Uncharacterized protein</fullName>
    </submittedName>
</protein>
<accession>A0A9W8NV58</accession>
<keyword evidence="3" id="KW-1185">Reference proteome</keyword>
<dbReference type="Pfam" id="PF17104">
    <property type="entry name" value="YBL010C_LAA2"/>
    <property type="match status" value="1"/>
</dbReference>
<dbReference type="PANTHER" id="PTHR38698:SF1">
    <property type="entry name" value="FUNGAL PROTEIN"/>
    <property type="match status" value="1"/>
</dbReference>
<dbReference type="InterPro" id="IPR031355">
    <property type="entry name" value="YBL010C/LAA2-like"/>
</dbReference>
<sequence length="366" mass="40073">MDDDLTFGASVWGSEEPSPLPPSTKLTHPTLSLEDDFISTANPDDNFDDFDDFGPTETLAGQELAGDDDDFGDFGNFGDATEDIAVTPADFAEISVAGPSVLRMSTDWEPLILDPFPDPRKLQQDINEILESIWDDDEALEQVFTTDGIRDIEGVNQILVTNESRELYKMLFRAPPATKPPNWTRSRIRRQHLISLGIPVNLDEVLPPHANGRVLPPLHITTRPMSAPPGPRNAPVSAVIPSSASHSRAGSRAPSRTGSPHPANSARPGQSQFGPRPALNATKISELLELDMENLKLEPPMALERQLEEFRAQTANTNALLTFLLQTRDALQQDSETYNGLIAELVGEAQRIKSGKKLPTRRGSGM</sequence>
<evidence type="ECO:0000313" key="3">
    <source>
        <dbReference type="Proteomes" id="UP001142393"/>
    </source>
</evidence>
<comment type="caution">
    <text evidence="2">The sequence shown here is derived from an EMBL/GenBank/DDBJ whole genome shotgun (WGS) entry which is preliminary data.</text>
</comment>
<feature type="region of interest" description="Disordered" evidence="1">
    <location>
        <begin position="217"/>
        <end position="277"/>
    </location>
</feature>
<dbReference type="AlphaFoldDB" id="A0A9W8NV58"/>
<proteinExistence type="predicted"/>
<dbReference type="PANTHER" id="PTHR38698">
    <property type="entry name" value="EXPRESSED PROTEIN"/>
    <property type="match status" value="1"/>
</dbReference>